<evidence type="ECO:0000313" key="2">
    <source>
        <dbReference type="EMBL" id="SFT82399.1"/>
    </source>
</evidence>
<name>A0A1I7B5D3_9FLAO</name>
<dbReference type="STRING" id="477690.SAMN05216474_2569"/>
<dbReference type="Proteomes" id="UP000236454">
    <property type="component" value="Unassembled WGS sequence"/>
</dbReference>
<dbReference type="RefSeq" id="WP_139230369.1">
    <property type="nucleotide sequence ID" value="NZ_FPAS01000004.1"/>
</dbReference>
<evidence type="ECO:0000256" key="1">
    <source>
        <dbReference type="SAM" id="Phobius"/>
    </source>
</evidence>
<protein>
    <recommendedName>
        <fullName evidence="4">Methyltransferase domain-containing protein</fullName>
    </recommendedName>
</protein>
<feature type="transmembrane region" description="Helical" evidence="1">
    <location>
        <begin position="190"/>
        <end position="210"/>
    </location>
</feature>
<organism evidence="2 3">
    <name type="scientific">Lishizhenia tianjinensis</name>
    <dbReference type="NCBI Taxonomy" id="477690"/>
    <lineage>
        <taxon>Bacteria</taxon>
        <taxon>Pseudomonadati</taxon>
        <taxon>Bacteroidota</taxon>
        <taxon>Flavobacteriia</taxon>
        <taxon>Flavobacteriales</taxon>
        <taxon>Crocinitomicaceae</taxon>
        <taxon>Lishizhenia</taxon>
    </lineage>
</organism>
<proteinExistence type="predicted"/>
<gene>
    <name evidence="2" type="ORF">SAMN05216474_2569</name>
</gene>
<keyword evidence="1" id="KW-1133">Transmembrane helix</keyword>
<dbReference type="AlphaFoldDB" id="A0A1I7B5D3"/>
<reference evidence="2 3" key="1">
    <citation type="submission" date="2016-10" db="EMBL/GenBank/DDBJ databases">
        <authorList>
            <person name="de Groot N.N."/>
        </authorList>
    </citation>
    <scope>NUCLEOTIDE SEQUENCE [LARGE SCALE GENOMIC DNA]</scope>
    <source>
        <strain evidence="2 3">CGMCC 1.7005</strain>
    </source>
</reference>
<dbReference type="OrthoDB" id="117053at2"/>
<keyword evidence="3" id="KW-1185">Reference proteome</keyword>
<keyword evidence="1" id="KW-0472">Membrane</keyword>
<evidence type="ECO:0000313" key="3">
    <source>
        <dbReference type="Proteomes" id="UP000236454"/>
    </source>
</evidence>
<feature type="transmembrane region" description="Helical" evidence="1">
    <location>
        <begin position="166"/>
        <end position="184"/>
    </location>
</feature>
<evidence type="ECO:0008006" key="4">
    <source>
        <dbReference type="Google" id="ProtNLM"/>
    </source>
</evidence>
<sequence length="260" mass="30087">MKRIHLFEFEDLHFFPEFLRNSMTNYLNAFHRVIKTKNDLSLVVKKALKISKATHIQDLCSGAGGPMPDVLREIQKDKEFEHLQLTLSDLYPNQQALKKFEAVNDINYLSSPVNAASIPKQENTLVTMICSMHHMPPKVAKEILLNAQHNNQCICVYEISDNSYPIVLFPINFLIGLIMPFFVTPFVKNITWHQILFTYFIPLLPILISWDGTVSNVRTYTKSDWQELMGNDLSEKYTWEIETVGDKMKKIYVLGYPKAN</sequence>
<keyword evidence="1" id="KW-0812">Transmembrane</keyword>
<dbReference type="EMBL" id="FPAS01000004">
    <property type="protein sequence ID" value="SFT82399.1"/>
    <property type="molecule type" value="Genomic_DNA"/>
</dbReference>
<accession>A0A1I7B5D3</accession>